<dbReference type="InterPro" id="IPR010998">
    <property type="entry name" value="Integrase_recombinase_N"/>
</dbReference>
<dbReference type="GO" id="GO:0015074">
    <property type="term" value="P:DNA integration"/>
    <property type="evidence" value="ECO:0007669"/>
    <property type="project" value="InterPro"/>
</dbReference>
<proteinExistence type="predicted"/>
<feature type="region of interest" description="Disordered" evidence="3">
    <location>
        <begin position="145"/>
        <end position="199"/>
    </location>
</feature>
<dbReference type="Proteomes" id="UP000410492">
    <property type="component" value="Unassembled WGS sequence"/>
</dbReference>
<name>A0A653CG12_CALMS</name>
<evidence type="ECO:0000259" key="4">
    <source>
        <dbReference type="Pfam" id="PF00589"/>
    </source>
</evidence>
<dbReference type="GO" id="GO:0003677">
    <property type="term" value="F:DNA binding"/>
    <property type="evidence" value="ECO:0007669"/>
    <property type="project" value="UniProtKB-KW"/>
</dbReference>
<dbReference type="Pfam" id="PF00589">
    <property type="entry name" value="Phage_integrase"/>
    <property type="match status" value="1"/>
</dbReference>
<dbReference type="InterPro" id="IPR013762">
    <property type="entry name" value="Integrase-like_cat_sf"/>
</dbReference>
<organism evidence="5 6">
    <name type="scientific">Callosobruchus maculatus</name>
    <name type="common">Southern cowpea weevil</name>
    <name type="synonym">Pulse bruchid</name>
    <dbReference type="NCBI Taxonomy" id="64391"/>
    <lineage>
        <taxon>Eukaryota</taxon>
        <taxon>Metazoa</taxon>
        <taxon>Ecdysozoa</taxon>
        <taxon>Arthropoda</taxon>
        <taxon>Hexapoda</taxon>
        <taxon>Insecta</taxon>
        <taxon>Pterygota</taxon>
        <taxon>Neoptera</taxon>
        <taxon>Endopterygota</taxon>
        <taxon>Coleoptera</taxon>
        <taxon>Polyphaga</taxon>
        <taxon>Cucujiformia</taxon>
        <taxon>Chrysomeloidea</taxon>
        <taxon>Chrysomelidae</taxon>
        <taxon>Bruchinae</taxon>
        <taxon>Bruchini</taxon>
        <taxon>Callosobruchus</taxon>
    </lineage>
</organism>
<dbReference type="GO" id="GO:0006310">
    <property type="term" value="P:DNA recombination"/>
    <property type="evidence" value="ECO:0007669"/>
    <property type="project" value="UniProtKB-KW"/>
</dbReference>
<sequence>MEKYKIPQNCKIVGGPKLNDEVEAMLTPLELKKDNFLLELQTLIGKGLVAIEKVLSNLIEKKRGETQEGENEPDADLVGLAEAGQIICLAHNTLSKHRQFQLSGHFNDKIKKLVAAQTIDLFLFGQDFGDKWKNAKALQTTARELQAAEPSTSKNSLGQASKKRWKTSMSKGKINQTRKFSNPRNNQFKTDRDSYRKEKRKRILEETAPNVENPYPGCSDLIQMSLERKTIQERGTIEIMVAAQSQNTLKQYNSTYSKWWDFCKGNIETILQPGVNEVLSFLKQQFDRGLQHSTLNVHRSALNLICDAGKSELVDRFMKGVFKLRPNFPRYEEIWDPDSVLKYIISLHPLNKLSLEDLTVRLVVLIALCSAQRVQTLSKIKISNIKVHSEGIEIIFTDILKTSGPKKPQPVMKFPFFKDSPELCVASNIIEYIDRTKLIRGTEDLLILTIKKPHHPATSQTIRRWIRRGLDRGDIDIKYKAHSTRHAATSAAFRAGTSIECIRQAAAWSEKTQTFNKFYNKPLRSEEFFVNYIKRVG</sequence>
<dbReference type="OrthoDB" id="6760539at2759"/>
<dbReference type="Gene3D" id="1.10.150.130">
    <property type="match status" value="1"/>
</dbReference>
<dbReference type="EMBL" id="CAACVG010007709">
    <property type="protein sequence ID" value="VEN46689.1"/>
    <property type="molecule type" value="Genomic_DNA"/>
</dbReference>
<keyword evidence="6" id="KW-1185">Reference proteome</keyword>
<evidence type="ECO:0000256" key="2">
    <source>
        <dbReference type="ARBA" id="ARBA00023172"/>
    </source>
</evidence>
<dbReference type="SUPFAM" id="SSF56349">
    <property type="entry name" value="DNA breaking-rejoining enzymes"/>
    <property type="match status" value="1"/>
</dbReference>
<dbReference type="InterPro" id="IPR011010">
    <property type="entry name" value="DNA_brk_join_enz"/>
</dbReference>
<evidence type="ECO:0000256" key="3">
    <source>
        <dbReference type="SAM" id="MobiDB-lite"/>
    </source>
</evidence>
<dbReference type="Gene3D" id="1.10.443.10">
    <property type="entry name" value="Intergrase catalytic core"/>
    <property type="match status" value="1"/>
</dbReference>
<feature type="compositionally biased region" description="Polar residues" evidence="3">
    <location>
        <begin position="167"/>
        <end position="188"/>
    </location>
</feature>
<accession>A0A653CG12</accession>
<dbReference type="PANTHER" id="PTHR35617:SF3">
    <property type="entry name" value="CORE-BINDING (CB) DOMAIN-CONTAINING PROTEIN"/>
    <property type="match status" value="1"/>
</dbReference>
<dbReference type="AlphaFoldDB" id="A0A653CG12"/>
<evidence type="ECO:0000256" key="1">
    <source>
        <dbReference type="ARBA" id="ARBA00023125"/>
    </source>
</evidence>
<evidence type="ECO:0000313" key="5">
    <source>
        <dbReference type="EMBL" id="VEN46689.1"/>
    </source>
</evidence>
<feature type="domain" description="Tyr recombinase" evidence="4">
    <location>
        <begin position="357"/>
        <end position="519"/>
    </location>
</feature>
<gene>
    <name evidence="5" type="ORF">CALMAC_LOCUS8703</name>
</gene>
<protein>
    <recommendedName>
        <fullName evidence="4">Tyr recombinase domain-containing protein</fullName>
    </recommendedName>
</protein>
<dbReference type="InterPro" id="IPR002104">
    <property type="entry name" value="Integrase_catalytic"/>
</dbReference>
<reference evidence="5 6" key="1">
    <citation type="submission" date="2019-01" db="EMBL/GenBank/DDBJ databases">
        <authorList>
            <person name="Sayadi A."/>
        </authorList>
    </citation>
    <scope>NUCLEOTIDE SEQUENCE [LARGE SCALE GENOMIC DNA]</scope>
</reference>
<feature type="compositionally biased region" description="Polar residues" evidence="3">
    <location>
        <begin position="145"/>
        <end position="159"/>
    </location>
</feature>
<dbReference type="PANTHER" id="PTHR35617">
    <property type="entry name" value="PHAGE_INTEGRASE DOMAIN-CONTAINING PROTEIN"/>
    <property type="match status" value="1"/>
</dbReference>
<evidence type="ECO:0000313" key="6">
    <source>
        <dbReference type="Proteomes" id="UP000410492"/>
    </source>
</evidence>
<keyword evidence="1" id="KW-0238">DNA-binding</keyword>
<keyword evidence="2" id="KW-0233">DNA recombination</keyword>